<evidence type="ECO:0000256" key="9">
    <source>
        <dbReference type="ARBA" id="ARBA00023242"/>
    </source>
</evidence>
<dbReference type="PROSITE" id="PS51294">
    <property type="entry name" value="HTH_MYB"/>
    <property type="match status" value="1"/>
</dbReference>
<dbReference type="GO" id="GO:0003677">
    <property type="term" value="F:DNA binding"/>
    <property type="evidence" value="ECO:0007669"/>
    <property type="project" value="UniProtKB-KW"/>
</dbReference>
<dbReference type="InterPro" id="IPR001005">
    <property type="entry name" value="SANT/Myb"/>
</dbReference>
<evidence type="ECO:0000256" key="7">
    <source>
        <dbReference type="ARBA" id="ARBA00023125"/>
    </source>
</evidence>
<dbReference type="NCBIfam" id="TIGR01557">
    <property type="entry name" value="myb_SHAQKYF"/>
    <property type="match status" value="1"/>
</dbReference>
<dbReference type="VEuPathDB" id="AmoebaDB:KM1_066560"/>
<dbReference type="CDD" id="cd00167">
    <property type="entry name" value="SANT"/>
    <property type="match status" value="1"/>
</dbReference>
<evidence type="ECO:0000256" key="6">
    <source>
        <dbReference type="ARBA" id="ARBA00023049"/>
    </source>
</evidence>
<keyword evidence="8" id="KW-0804">Transcription</keyword>
<keyword evidence="7 13" id="KW-0238">DNA-binding</keyword>
<evidence type="ECO:0000256" key="10">
    <source>
        <dbReference type="SAM" id="MobiDB-lite"/>
    </source>
</evidence>
<dbReference type="GO" id="GO:0046872">
    <property type="term" value="F:metal ion binding"/>
    <property type="evidence" value="ECO:0007669"/>
    <property type="project" value="UniProtKB-KW"/>
</dbReference>
<dbReference type="InterPro" id="IPR017884">
    <property type="entry name" value="SANT_dom"/>
</dbReference>
<dbReference type="Pfam" id="PF00249">
    <property type="entry name" value="Myb_DNA-binding"/>
    <property type="match status" value="1"/>
</dbReference>
<evidence type="ECO:0000313" key="14">
    <source>
        <dbReference type="Proteomes" id="UP000030780"/>
    </source>
</evidence>
<evidence type="ECO:0000256" key="8">
    <source>
        <dbReference type="ARBA" id="ARBA00023163"/>
    </source>
</evidence>
<keyword evidence="2" id="KW-0479">Metal-binding</keyword>
<dbReference type="PANTHER" id="PTHR12802">
    <property type="entry name" value="SWI/SNF COMPLEX-RELATED"/>
    <property type="match status" value="1"/>
</dbReference>
<name>M7X4P0_ENTHI</name>
<feature type="domain" description="HTH myb-type" evidence="12">
    <location>
        <begin position="39"/>
        <end position="93"/>
    </location>
</feature>
<feature type="compositionally biased region" description="Polar residues" evidence="10">
    <location>
        <begin position="137"/>
        <end position="154"/>
    </location>
</feature>
<dbReference type="AlphaFoldDB" id="M7X4P0"/>
<feature type="domain" description="SANT" evidence="11">
    <location>
        <begin position="42"/>
        <end position="93"/>
    </location>
</feature>
<keyword evidence="6" id="KW-0482">Metalloprotease</keyword>
<dbReference type="InterPro" id="IPR009057">
    <property type="entry name" value="Homeodomain-like_sf"/>
</dbReference>
<dbReference type="OrthoDB" id="118550at2759"/>
<feature type="non-terminal residue" evidence="13">
    <location>
        <position position="1"/>
    </location>
</feature>
<dbReference type="Proteomes" id="UP000030780">
    <property type="component" value="Unassembled WGS sequence"/>
</dbReference>
<organism evidence="13 14">
    <name type="scientific">Entamoeba histolytica HM-3:IMSS</name>
    <dbReference type="NCBI Taxonomy" id="885315"/>
    <lineage>
        <taxon>Eukaryota</taxon>
        <taxon>Amoebozoa</taxon>
        <taxon>Evosea</taxon>
        <taxon>Archamoebae</taxon>
        <taxon>Mastigamoebida</taxon>
        <taxon>Entamoebidae</taxon>
        <taxon>Entamoeba</taxon>
    </lineage>
</organism>
<proteinExistence type="predicted"/>
<keyword evidence="5" id="KW-0805">Transcription regulation</keyword>
<evidence type="ECO:0000256" key="3">
    <source>
        <dbReference type="ARBA" id="ARBA00022801"/>
    </source>
</evidence>
<keyword evidence="4" id="KW-0862">Zinc</keyword>
<dbReference type="EMBL" id="KB637806">
    <property type="protein sequence ID" value="EMS14993.1"/>
    <property type="molecule type" value="Genomic_DNA"/>
</dbReference>
<dbReference type="InterPro" id="IPR017930">
    <property type="entry name" value="Myb_dom"/>
</dbReference>
<dbReference type="FunFam" id="1.10.10.60:FF:000151">
    <property type="entry name" value="histone H2A deubiquitinase MYSM1 isoform X2"/>
    <property type="match status" value="1"/>
</dbReference>
<evidence type="ECO:0000259" key="11">
    <source>
        <dbReference type="PROSITE" id="PS51293"/>
    </source>
</evidence>
<evidence type="ECO:0000256" key="1">
    <source>
        <dbReference type="ARBA" id="ARBA00022670"/>
    </source>
</evidence>
<accession>M7X4P0</accession>
<keyword evidence="9" id="KW-0539">Nucleus</keyword>
<feature type="compositionally biased region" description="Low complexity" evidence="10">
    <location>
        <begin position="96"/>
        <end position="110"/>
    </location>
</feature>
<protein>
    <submittedName>
        <fullName evidence="13">Myb DNA-binding family protein</fullName>
    </submittedName>
</protein>
<dbReference type="PANTHER" id="PTHR12802:SF155">
    <property type="entry name" value="DEUBIQUITINASE MYSM1"/>
    <property type="match status" value="1"/>
</dbReference>
<keyword evidence="1" id="KW-0645">Protease</keyword>
<evidence type="ECO:0000256" key="4">
    <source>
        <dbReference type="ARBA" id="ARBA00022833"/>
    </source>
</evidence>
<evidence type="ECO:0000256" key="2">
    <source>
        <dbReference type="ARBA" id="ARBA00022723"/>
    </source>
</evidence>
<dbReference type="InterPro" id="IPR006447">
    <property type="entry name" value="Myb_dom_plants"/>
</dbReference>
<feature type="region of interest" description="Disordered" evidence="10">
    <location>
        <begin position="93"/>
        <end position="170"/>
    </location>
</feature>
<dbReference type="GO" id="GO:0008237">
    <property type="term" value="F:metallopeptidase activity"/>
    <property type="evidence" value="ECO:0007669"/>
    <property type="project" value="UniProtKB-KW"/>
</dbReference>
<reference evidence="13 14" key="1">
    <citation type="submission" date="2013-01" db="EMBL/GenBank/DDBJ databases">
        <authorList>
            <person name="Inman J."/>
            <person name="Zafar N."/>
            <person name="Lorenzi H."/>
            <person name="Caler E."/>
        </authorList>
    </citation>
    <scope>NUCLEOTIDE SEQUENCE [LARGE SCALE GENOMIC DNA]</scope>
    <source>
        <strain evidence="13 14">HM-3:IMSS</strain>
    </source>
</reference>
<dbReference type="SMART" id="SM00717">
    <property type="entry name" value="SANT"/>
    <property type="match status" value="1"/>
</dbReference>
<dbReference type="Gene3D" id="1.10.10.60">
    <property type="entry name" value="Homeodomain-like"/>
    <property type="match status" value="1"/>
</dbReference>
<sequence length="170" mass="19554">NLKVIMSLHCCQLNSSESVYQISPSQTLSPMRKKRKQYTITKKREVWTHEEHALFVEGLSLYHKDWKRIEGHVKTKTVVQIRSHAQKYFLKQVKQNNSNSSSRSISPNSSEFPHDKSPSIKRRNSLSAFSPAAPSEFTVTSFSENNSPKMSLSPMNEEHSTTIFHPIYTD</sequence>
<dbReference type="PROSITE" id="PS51293">
    <property type="entry name" value="SANT"/>
    <property type="match status" value="1"/>
</dbReference>
<gene>
    <name evidence="13" type="ORF">KM1_066560</name>
</gene>
<evidence type="ECO:0000259" key="12">
    <source>
        <dbReference type="PROSITE" id="PS51294"/>
    </source>
</evidence>
<dbReference type="SUPFAM" id="SSF46689">
    <property type="entry name" value="Homeodomain-like"/>
    <property type="match status" value="1"/>
</dbReference>
<dbReference type="GO" id="GO:0006508">
    <property type="term" value="P:proteolysis"/>
    <property type="evidence" value="ECO:0007669"/>
    <property type="project" value="UniProtKB-KW"/>
</dbReference>
<evidence type="ECO:0000313" key="13">
    <source>
        <dbReference type="EMBL" id="EMS14993.1"/>
    </source>
</evidence>
<keyword evidence="3" id="KW-0378">Hydrolase</keyword>
<evidence type="ECO:0000256" key="5">
    <source>
        <dbReference type="ARBA" id="ARBA00023015"/>
    </source>
</evidence>